<dbReference type="Proteomes" id="UP000053328">
    <property type="component" value="Unassembled WGS sequence"/>
</dbReference>
<proteinExistence type="predicted"/>
<reference evidence="1 2" key="1">
    <citation type="submission" date="2015-01" db="EMBL/GenBank/DDBJ databases">
        <title>The Genome Sequence of Exophiala spinifera CBS89968.</title>
        <authorList>
            <consortium name="The Broad Institute Genomics Platform"/>
            <person name="Cuomo C."/>
            <person name="de Hoog S."/>
            <person name="Gorbushina A."/>
            <person name="Stielow B."/>
            <person name="Teixiera M."/>
            <person name="Abouelleil A."/>
            <person name="Chapman S.B."/>
            <person name="Priest M."/>
            <person name="Young S.K."/>
            <person name="Wortman J."/>
            <person name="Nusbaum C."/>
            <person name="Birren B."/>
        </authorList>
    </citation>
    <scope>NUCLEOTIDE SEQUENCE [LARGE SCALE GENOMIC DNA]</scope>
    <source>
        <strain evidence="1 2">CBS 89968</strain>
    </source>
</reference>
<name>A0A0D2C882_9EURO</name>
<dbReference type="AlphaFoldDB" id="A0A0D2C882"/>
<dbReference type="HOGENOM" id="CLU_1885791_0_0_1"/>
<dbReference type="GeneID" id="27327442"/>
<dbReference type="VEuPathDB" id="FungiDB:PV08_00359"/>
<protein>
    <submittedName>
        <fullName evidence="1">Uncharacterized protein</fullName>
    </submittedName>
</protein>
<dbReference type="RefSeq" id="XP_016240000.1">
    <property type="nucleotide sequence ID" value="XM_016374724.1"/>
</dbReference>
<sequence length="135" mass="15405">MATPIMNEKRDVIGSTFLWRDEWRDRYDNKFDVFRTDVALDDTRIVAATNKYAIKDAFDELPQSRGSLKPKGFLSGELSALKKIIPKMLITFQLRRGYGTRIQNGDGTTTTIGVDVPIYKAITLDLRMEPLAMEE</sequence>
<gene>
    <name evidence="1" type="ORF">PV08_00359</name>
</gene>
<accession>A0A0D2C882</accession>
<organism evidence="1 2">
    <name type="scientific">Exophiala spinifera</name>
    <dbReference type="NCBI Taxonomy" id="91928"/>
    <lineage>
        <taxon>Eukaryota</taxon>
        <taxon>Fungi</taxon>
        <taxon>Dikarya</taxon>
        <taxon>Ascomycota</taxon>
        <taxon>Pezizomycotina</taxon>
        <taxon>Eurotiomycetes</taxon>
        <taxon>Chaetothyriomycetidae</taxon>
        <taxon>Chaetothyriales</taxon>
        <taxon>Herpotrichiellaceae</taxon>
        <taxon>Exophiala</taxon>
    </lineage>
</organism>
<dbReference type="EMBL" id="KN847492">
    <property type="protein sequence ID" value="KIW19784.1"/>
    <property type="molecule type" value="Genomic_DNA"/>
</dbReference>
<keyword evidence="2" id="KW-1185">Reference proteome</keyword>
<evidence type="ECO:0000313" key="1">
    <source>
        <dbReference type="EMBL" id="KIW19784.1"/>
    </source>
</evidence>
<evidence type="ECO:0000313" key="2">
    <source>
        <dbReference type="Proteomes" id="UP000053328"/>
    </source>
</evidence>